<dbReference type="InterPro" id="IPR036938">
    <property type="entry name" value="PAP2/HPO_sf"/>
</dbReference>
<dbReference type="CDD" id="cd03390">
    <property type="entry name" value="PAP2_containing_1_like"/>
    <property type="match status" value="1"/>
</dbReference>
<dbReference type="GO" id="GO:0016020">
    <property type="term" value="C:membrane"/>
    <property type="evidence" value="ECO:0007669"/>
    <property type="project" value="UniProtKB-SubCell"/>
</dbReference>
<dbReference type="Gene3D" id="2.40.50.140">
    <property type="entry name" value="Nucleic acid-binding proteins"/>
    <property type="match status" value="1"/>
</dbReference>
<dbReference type="SMART" id="SM00014">
    <property type="entry name" value="acidPPc"/>
    <property type="match status" value="1"/>
</dbReference>
<feature type="transmembrane region" description="Helical" evidence="7">
    <location>
        <begin position="202"/>
        <end position="220"/>
    </location>
</feature>
<dbReference type="InterPro" id="IPR043216">
    <property type="entry name" value="PAP-like"/>
</dbReference>
<dbReference type="Gene3D" id="1.20.144.10">
    <property type="entry name" value="Phosphatidic acid phosphatase type 2/haloperoxidase"/>
    <property type="match status" value="1"/>
</dbReference>
<gene>
    <name evidence="9" type="ORF">KI387_025589</name>
</gene>
<keyword evidence="6 7" id="KW-0472">Membrane</keyword>
<evidence type="ECO:0000313" key="9">
    <source>
        <dbReference type="EMBL" id="KAH9310554.1"/>
    </source>
</evidence>
<dbReference type="Pfam" id="PF01569">
    <property type="entry name" value="PAP2"/>
    <property type="match status" value="1"/>
</dbReference>
<evidence type="ECO:0000256" key="1">
    <source>
        <dbReference type="ARBA" id="ARBA00004141"/>
    </source>
</evidence>
<dbReference type="Proteomes" id="UP000824469">
    <property type="component" value="Unassembled WGS sequence"/>
</dbReference>
<comment type="similarity">
    <text evidence="2">Belongs to the PA-phosphatase related phosphoesterase family.</text>
</comment>
<name>A0AA38FUA9_TAXCH</name>
<accession>A0AA38FUA9</accession>
<feature type="transmembrane region" description="Helical" evidence="7">
    <location>
        <begin position="107"/>
        <end position="124"/>
    </location>
</feature>
<feature type="transmembrane region" description="Helical" evidence="7">
    <location>
        <begin position="73"/>
        <end position="95"/>
    </location>
</feature>
<evidence type="ECO:0000256" key="2">
    <source>
        <dbReference type="ARBA" id="ARBA00008816"/>
    </source>
</evidence>
<comment type="caution">
    <text evidence="9">The sequence shown here is derived from an EMBL/GenBank/DDBJ whole genome shotgun (WGS) entry which is preliminary data.</text>
</comment>
<dbReference type="AlphaFoldDB" id="A0AA38FUA9"/>
<evidence type="ECO:0000256" key="7">
    <source>
        <dbReference type="SAM" id="Phobius"/>
    </source>
</evidence>
<proteinExistence type="inferred from homology"/>
<reference evidence="9 10" key="1">
    <citation type="journal article" date="2021" name="Nat. Plants">
        <title>The Taxus genome provides insights into paclitaxel biosynthesis.</title>
        <authorList>
            <person name="Xiong X."/>
            <person name="Gou J."/>
            <person name="Liao Q."/>
            <person name="Li Y."/>
            <person name="Zhou Q."/>
            <person name="Bi G."/>
            <person name="Li C."/>
            <person name="Du R."/>
            <person name="Wang X."/>
            <person name="Sun T."/>
            <person name="Guo L."/>
            <person name="Liang H."/>
            <person name="Lu P."/>
            <person name="Wu Y."/>
            <person name="Zhang Z."/>
            <person name="Ro D.K."/>
            <person name="Shang Y."/>
            <person name="Huang S."/>
            <person name="Yan J."/>
        </authorList>
    </citation>
    <scope>NUCLEOTIDE SEQUENCE [LARGE SCALE GENOMIC DNA]</scope>
    <source>
        <strain evidence="9">Ta-2019</strain>
    </source>
</reference>
<dbReference type="PANTHER" id="PTHR10165:SF35">
    <property type="entry name" value="RE23632P"/>
    <property type="match status" value="1"/>
</dbReference>
<feature type="transmembrane region" description="Helical" evidence="7">
    <location>
        <begin position="33"/>
        <end position="53"/>
    </location>
</feature>
<dbReference type="GO" id="GO:0006644">
    <property type="term" value="P:phospholipid metabolic process"/>
    <property type="evidence" value="ECO:0007669"/>
    <property type="project" value="InterPro"/>
</dbReference>
<evidence type="ECO:0000256" key="3">
    <source>
        <dbReference type="ARBA" id="ARBA00022692"/>
    </source>
</evidence>
<feature type="domain" description="Phosphatidic acid phosphatase type 2/haloperoxidase" evidence="8">
    <location>
        <begin position="105"/>
        <end position="248"/>
    </location>
</feature>
<dbReference type="GO" id="GO:0046839">
    <property type="term" value="P:phospholipid dephosphorylation"/>
    <property type="evidence" value="ECO:0007669"/>
    <property type="project" value="TreeGrafter"/>
</dbReference>
<dbReference type="InterPro" id="IPR000326">
    <property type="entry name" value="PAP2/HPO"/>
</dbReference>
<dbReference type="PANTHER" id="PTHR10165">
    <property type="entry name" value="LIPID PHOSPHATE PHOSPHATASE"/>
    <property type="match status" value="1"/>
</dbReference>
<dbReference type="FunFam" id="1.20.144.10:FF:000001">
    <property type="entry name" value="Lipid phosphate phosphatase 2"/>
    <property type="match status" value="1"/>
</dbReference>
<sequence length="804" mass="90032">VEAMREAENQGHSETGRTNYGAVKLVRLHLHDWVALFGLLVLDRVLARIHPFNRFIGEYMLDDLRYPHKADTVPVWVALVISVIFPFICIIAIYLKKKDLRDMHHAMLGLLFSVLLSAVITDGIKDAVGRPRPDFFWRCFPDGHAVFKNVTGEVACHGDQQAIIEGHKSFPSGHTALCFAGLGYFALYLAGKIRIFDQKGHVAKLTIVFAPLAVATYVGLSRVNDYKHHWQDVFAGGFLDYYILLSETNLNYAEGVPPMGICDSHSPAVKKRAPFLNKLEVKMFNAENIFALEGGGAYQTPVRSGTGGGADPSAQKSKAWNSRIIPVTVKQMSFMLQQASRNLNMSSQGLHLNKVTLVGMLLHKDQKSFTLEDGTGRLQVLRWLDDEDNEEIADLRGTSNGSYVRVHGLVRYVDGDFKIVALSIRKGKGANLTATLPYSLWPNPHLKQARSHSERDGCLLHQVLISILLFANDIVLLASSPKELQRQLDALALFCDLRHLTINLGKTKVMVFNGLKASHLHFLFRGQEVEITNTYTYLGVQFSGPRFSMRHALQPRVNKGRFGDFFDERDRYPYLAYCSSVSIAQAMGRYRFSGNFALLDLVGIQIDCLPPFQYSLNTPSHLLPTKQVVNRPIQEDIYRCFIQTTWVNPHGGLCPKMSFMQSIFLRSEMDSSSTLSTPFVTGCMPSAYLWVSFGLSPTYFGARLITTLTEMTEYVGYVAFRRWRPRLISSSAAPYTMRLEDDFIASSEGFKPSRFSSNILTSGVLPSTSVSLCCLGPDSSSPSEIHSHETNYSLLFGSTRSWRN</sequence>
<organism evidence="9 10">
    <name type="scientific">Taxus chinensis</name>
    <name type="common">Chinese yew</name>
    <name type="synonym">Taxus wallichiana var. chinensis</name>
    <dbReference type="NCBI Taxonomy" id="29808"/>
    <lineage>
        <taxon>Eukaryota</taxon>
        <taxon>Viridiplantae</taxon>
        <taxon>Streptophyta</taxon>
        <taxon>Embryophyta</taxon>
        <taxon>Tracheophyta</taxon>
        <taxon>Spermatophyta</taxon>
        <taxon>Pinopsida</taxon>
        <taxon>Pinidae</taxon>
        <taxon>Conifers II</taxon>
        <taxon>Cupressales</taxon>
        <taxon>Taxaceae</taxon>
        <taxon>Taxus</taxon>
    </lineage>
</organism>
<protein>
    <recommendedName>
        <fullName evidence="8">Phosphatidic acid phosphatase type 2/haloperoxidase domain-containing protein</fullName>
    </recommendedName>
</protein>
<keyword evidence="5 7" id="KW-1133">Transmembrane helix</keyword>
<keyword evidence="3 7" id="KW-0812">Transmembrane</keyword>
<keyword evidence="10" id="KW-1185">Reference proteome</keyword>
<feature type="transmembrane region" description="Helical" evidence="7">
    <location>
        <begin position="173"/>
        <end position="190"/>
    </location>
</feature>
<dbReference type="GO" id="GO:0008195">
    <property type="term" value="F:phosphatidate phosphatase activity"/>
    <property type="evidence" value="ECO:0007669"/>
    <property type="project" value="TreeGrafter"/>
</dbReference>
<evidence type="ECO:0000256" key="4">
    <source>
        <dbReference type="ARBA" id="ARBA00022801"/>
    </source>
</evidence>
<comment type="subcellular location">
    <subcellularLocation>
        <location evidence="1">Membrane</location>
        <topology evidence="1">Multi-pass membrane protein</topology>
    </subcellularLocation>
</comment>
<evidence type="ECO:0000313" key="10">
    <source>
        <dbReference type="Proteomes" id="UP000824469"/>
    </source>
</evidence>
<dbReference type="InterPro" id="IPR012340">
    <property type="entry name" value="NA-bd_OB-fold"/>
</dbReference>
<evidence type="ECO:0000259" key="8">
    <source>
        <dbReference type="SMART" id="SM00014"/>
    </source>
</evidence>
<dbReference type="SUPFAM" id="SSF48317">
    <property type="entry name" value="Acid phosphatase/Vanadium-dependent haloperoxidase"/>
    <property type="match status" value="1"/>
</dbReference>
<keyword evidence="4" id="KW-0378">Hydrolase</keyword>
<evidence type="ECO:0000256" key="5">
    <source>
        <dbReference type="ARBA" id="ARBA00022989"/>
    </source>
</evidence>
<feature type="non-terminal residue" evidence="9">
    <location>
        <position position="1"/>
    </location>
</feature>
<dbReference type="EMBL" id="JAHRHJ020000006">
    <property type="protein sequence ID" value="KAH9310554.1"/>
    <property type="molecule type" value="Genomic_DNA"/>
</dbReference>
<dbReference type="SUPFAM" id="SSF50249">
    <property type="entry name" value="Nucleic acid-binding proteins"/>
    <property type="match status" value="1"/>
</dbReference>
<evidence type="ECO:0000256" key="6">
    <source>
        <dbReference type="ARBA" id="ARBA00023136"/>
    </source>
</evidence>